<feature type="signal peptide" evidence="1">
    <location>
        <begin position="1"/>
        <end position="17"/>
    </location>
</feature>
<dbReference type="Proteomes" id="UP001054902">
    <property type="component" value="Unassembled WGS sequence"/>
</dbReference>
<dbReference type="PROSITE" id="PS50072">
    <property type="entry name" value="CSA_PPIASE_2"/>
    <property type="match status" value="1"/>
</dbReference>
<dbReference type="GO" id="GO:0003755">
    <property type="term" value="F:peptidyl-prolyl cis-trans isomerase activity"/>
    <property type="evidence" value="ECO:0007669"/>
    <property type="project" value="InterPro"/>
</dbReference>
<keyword evidence="4" id="KW-1185">Reference proteome</keyword>
<protein>
    <recommendedName>
        <fullName evidence="2">PPIase cyclophilin-type domain-containing protein</fullName>
    </recommendedName>
</protein>
<evidence type="ECO:0000313" key="3">
    <source>
        <dbReference type="EMBL" id="GFH47257.1"/>
    </source>
</evidence>
<feature type="chain" id="PRO_5042141316" description="PPIase cyclophilin-type domain-containing protein" evidence="1">
    <location>
        <begin position="18"/>
        <end position="342"/>
    </location>
</feature>
<dbReference type="SUPFAM" id="SSF50891">
    <property type="entry name" value="Cyclophilin-like"/>
    <property type="match status" value="1"/>
</dbReference>
<organism evidence="3 4">
    <name type="scientific">Chaetoceros tenuissimus</name>
    <dbReference type="NCBI Taxonomy" id="426638"/>
    <lineage>
        <taxon>Eukaryota</taxon>
        <taxon>Sar</taxon>
        <taxon>Stramenopiles</taxon>
        <taxon>Ochrophyta</taxon>
        <taxon>Bacillariophyta</taxon>
        <taxon>Coscinodiscophyceae</taxon>
        <taxon>Chaetocerotophycidae</taxon>
        <taxon>Chaetocerotales</taxon>
        <taxon>Chaetocerotaceae</taxon>
        <taxon>Chaetoceros</taxon>
    </lineage>
</organism>
<evidence type="ECO:0000259" key="2">
    <source>
        <dbReference type="PROSITE" id="PS50072"/>
    </source>
</evidence>
<dbReference type="EMBL" id="BLLK01000022">
    <property type="protein sequence ID" value="GFH47257.1"/>
    <property type="molecule type" value="Genomic_DNA"/>
</dbReference>
<reference evidence="3 4" key="1">
    <citation type="journal article" date="2021" name="Sci. Rep.">
        <title>The genome of the diatom Chaetoceros tenuissimus carries an ancient integrated fragment of an extant virus.</title>
        <authorList>
            <person name="Hongo Y."/>
            <person name="Kimura K."/>
            <person name="Takaki Y."/>
            <person name="Yoshida Y."/>
            <person name="Baba S."/>
            <person name="Kobayashi G."/>
            <person name="Nagasaki K."/>
            <person name="Hano T."/>
            <person name="Tomaru Y."/>
        </authorList>
    </citation>
    <scope>NUCLEOTIDE SEQUENCE [LARGE SCALE GENOMIC DNA]</scope>
    <source>
        <strain evidence="3 4">NIES-3715</strain>
    </source>
</reference>
<comment type="caution">
    <text evidence="3">The sequence shown here is derived from an EMBL/GenBank/DDBJ whole genome shotgun (WGS) entry which is preliminary data.</text>
</comment>
<name>A0AAD3CJL6_9STRA</name>
<dbReference type="InterPro" id="IPR002130">
    <property type="entry name" value="Cyclophilin-type_PPIase_dom"/>
</dbReference>
<proteinExistence type="predicted"/>
<sequence>MKVILACVLGLVHSCSSFSFPSASQINLMRPSSAVALKQTRNNEEYEALDRRSMFKKIVLGATSAVLSSSAAANAINLQQSPDDPKITHKVTFNVRISRADGTFYTKAEPDAPGIDNQVFTGSVTLGLFGELAPNHVSRFLSYVDVPYSPADDNPLPTYARSQFQSLDQSTGLLTGGFIPGLHMTTFAGSSALEYGGRILSSKLWVDDFKEKKRLVHNRPGLLTHRDLDVLPEYGITTRAAPELNAAYTVFGTVLPTESSNAFLSRCVDLPTYSLDRPAASVGVENSPKTRAVEEVASSVYSLQKDFFRGAAKTFGDTRLDNVFEGKILRRVEVTSISFEKL</sequence>
<evidence type="ECO:0000313" key="4">
    <source>
        <dbReference type="Proteomes" id="UP001054902"/>
    </source>
</evidence>
<accession>A0AAD3CJL6</accession>
<keyword evidence="1" id="KW-0732">Signal</keyword>
<dbReference type="Gene3D" id="2.40.100.10">
    <property type="entry name" value="Cyclophilin-like"/>
    <property type="match status" value="1"/>
</dbReference>
<feature type="domain" description="PPIase cyclophilin-type" evidence="2">
    <location>
        <begin position="122"/>
        <end position="289"/>
    </location>
</feature>
<gene>
    <name evidence="3" type="ORF">CTEN210_03732</name>
</gene>
<dbReference type="AlphaFoldDB" id="A0AAD3CJL6"/>
<evidence type="ECO:0000256" key="1">
    <source>
        <dbReference type="SAM" id="SignalP"/>
    </source>
</evidence>
<dbReference type="InterPro" id="IPR029000">
    <property type="entry name" value="Cyclophilin-like_dom_sf"/>
</dbReference>
<dbReference type="Pfam" id="PF00160">
    <property type="entry name" value="Pro_isomerase"/>
    <property type="match status" value="1"/>
</dbReference>